<evidence type="ECO:0000313" key="3">
    <source>
        <dbReference type="Proteomes" id="UP000053766"/>
    </source>
</evidence>
<dbReference type="PROSITE" id="PS51269">
    <property type="entry name" value="COMM"/>
    <property type="match status" value="1"/>
</dbReference>
<organism evidence="2 3">
    <name type="scientific">Dictyocaulus viviparus</name>
    <name type="common">Bovine lungworm</name>
    <dbReference type="NCBI Taxonomy" id="29172"/>
    <lineage>
        <taxon>Eukaryota</taxon>
        <taxon>Metazoa</taxon>
        <taxon>Ecdysozoa</taxon>
        <taxon>Nematoda</taxon>
        <taxon>Chromadorea</taxon>
        <taxon>Rhabditida</taxon>
        <taxon>Rhabditina</taxon>
        <taxon>Rhabditomorpha</taxon>
        <taxon>Strongyloidea</taxon>
        <taxon>Metastrongylidae</taxon>
        <taxon>Dictyocaulus</taxon>
    </lineage>
</organism>
<accession>A0A0D8Y0U7</accession>
<dbReference type="EMBL" id="KN716204">
    <property type="protein sequence ID" value="KJH50493.1"/>
    <property type="molecule type" value="Genomic_DNA"/>
</dbReference>
<reference evidence="3" key="2">
    <citation type="journal article" date="2016" name="Sci. Rep.">
        <title>Dictyocaulus viviparus genome, variome and transcriptome elucidate lungworm biology and support future intervention.</title>
        <authorList>
            <person name="McNulty S.N."/>
            <person name="Strube C."/>
            <person name="Rosa B.A."/>
            <person name="Martin J.C."/>
            <person name="Tyagi R."/>
            <person name="Choi Y.J."/>
            <person name="Wang Q."/>
            <person name="Hallsworth Pepin K."/>
            <person name="Zhang X."/>
            <person name="Ozersky P."/>
            <person name="Wilson R.K."/>
            <person name="Sternberg P.W."/>
            <person name="Gasser R.B."/>
            <person name="Mitreva M."/>
        </authorList>
    </citation>
    <scope>NUCLEOTIDE SEQUENCE [LARGE SCALE GENOMIC DNA]</scope>
    <source>
        <strain evidence="3">HannoverDv2000</strain>
    </source>
</reference>
<protein>
    <recommendedName>
        <fullName evidence="1">COMM domain-containing protein</fullName>
    </recommendedName>
</protein>
<proteinExistence type="predicted"/>
<feature type="domain" description="COMM" evidence="1">
    <location>
        <begin position="106"/>
        <end position="175"/>
    </location>
</feature>
<reference evidence="2 3" key="1">
    <citation type="submission" date="2013-11" db="EMBL/GenBank/DDBJ databases">
        <title>Draft genome of the bovine lungworm Dictyocaulus viviparus.</title>
        <authorList>
            <person name="Mitreva M."/>
        </authorList>
    </citation>
    <scope>NUCLEOTIDE SEQUENCE [LARGE SCALE GENOMIC DNA]</scope>
    <source>
        <strain evidence="2 3">HannoverDv2000</strain>
    </source>
</reference>
<evidence type="ECO:0000313" key="2">
    <source>
        <dbReference type="EMBL" id="KJH50493.1"/>
    </source>
</evidence>
<gene>
    <name evidence="2" type="ORF">DICVIV_03343</name>
</gene>
<sequence>MSSRGIELLHEVLSSRNAPSEDQAQRLAEKLFSILTGEERWTDELCPHKVAESVWTVFTDGARLNWSADTLREKLNSSHPFSTAVVERKVDMLRSQLNTIGWDYPELIDCECTLLNTVQTELLNRVSEPFVSLKLHTLSAGETKSKRIEIHLDANQFQDLHWKVKEAENIIKQLKKR</sequence>
<name>A0A0D8Y0U7_DICVI</name>
<dbReference type="InterPro" id="IPR017920">
    <property type="entry name" value="COMM"/>
</dbReference>
<dbReference type="Pfam" id="PF07258">
    <property type="entry name" value="COMM_domain"/>
    <property type="match status" value="1"/>
</dbReference>
<dbReference type="OrthoDB" id="10262892at2759"/>
<keyword evidence="3" id="KW-1185">Reference proteome</keyword>
<dbReference type="AlphaFoldDB" id="A0A0D8Y0U7"/>
<evidence type="ECO:0000259" key="1">
    <source>
        <dbReference type="PROSITE" id="PS51269"/>
    </source>
</evidence>
<dbReference type="Proteomes" id="UP000053766">
    <property type="component" value="Unassembled WGS sequence"/>
</dbReference>